<accession>A0AA88PQ21</accession>
<evidence type="ECO:0000313" key="2">
    <source>
        <dbReference type="EMBL" id="KAK2883634.1"/>
    </source>
</evidence>
<gene>
    <name evidence="2" type="ORF">Q8A67_017271</name>
</gene>
<reference evidence="2" key="1">
    <citation type="submission" date="2023-08" db="EMBL/GenBank/DDBJ databases">
        <title>Chromosome-level Genome Assembly of mud carp (Cirrhinus molitorella).</title>
        <authorList>
            <person name="Liu H."/>
        </authorList>
    </citation>
    <scope>NUCLEOTIDE SEQUENCE</scope>
    <source>
        <strain evidence="2">Prfri</strain>
        <tissue evidence="2">Muscle</tissue>
    </source>
</reference>
<comment type="caution">
    <text evidence="2">The sequence shown here is derived from an EMBL/GenBank/DDBJ whole genome shotgun (WGS) entry which is preliminary data.</text>
</comment>
<organism evidence="2 3">
    <name type="scientific">Cirrhinus molitorella</name>
    <name type="common">mud carp</name>
    <dbReference type="NCBI Taxonomy" id="172907"/>
    <lineage>
        <taxon>Eukaryota</taxon>
        <taxon>Metazoa</taxon>
        <taxon>Chordata</taxon>
        <taxon>Craniata</taxon>
        <taxon>Vertebrata</taxon>
        <taxon>Euteleostomi</taxon>
        <taxon>Actinopterygii</taxon>
        <taxon>Neopterygii</taxon>
        <taxon>Teleostei</taxon>
        <taxon>Ostariophysi</taxon>
        <taxon>Cypriniformes</taxon>
        <taxon>Cyprinidae</taxon>
        <taxon>Labeoninae</taxon>
        <taxon>Labeonini</taxon>
        <taxon>Cirrhinus</taxon>
    </lineage>
</organism>
<dbReference type="AlphaFoldDB" id="A0AA88PQ21"/>
<name>A0AA88PQ21_9TELE</name>
<proteinExistence type="predicted"/>
<feature type="region of interest" description="Disordered" evidence="1">
    <location>
        <begin position="31"/>
        <end position="62"/>
    </location>
</feature>
<dbReference type="Proteomes" id="UP001187343">
    <property type="component" value="Unassembled WGS sequence"/>
</dbReference>
<evidence type="ECO:0000256" key="1">
    <source>
        <dbReference type="SAM" id="MobiDB-lite"/>
    </source>
</evidence>
<sequence length="144" mass="15717">MPVCGYSWGSLREKRRPTVETAIHLLTDPLPFPASAQERNSRVQLSLRPADKRPTPHNSGGTFCSSSEQNLVLFITVTVFQCSPHHSCQWGIWGTSNPVSYRGGATAGRLARRSPLSPETPEVAGVSAKPPEGAEEDRTLYTEV</sequence>
<dbReference type="EMBL" id="JAUYZG010000017">
    <property type="protein sequence ID" value="KAK2883634.1"/>
    <property type="molecule type" value="Genomic_DNA"/>
</dbReference>
<protein>
    <submittedName>
        <fullName evidence="2">Uncharacterized protein</fullName>
    </submittedName>
</protein>
<evidence type="ECO:0000313" key="3">
    <source>
        <dbReference type="Proteomes" id="UP001187343"/>
    </source>
</evidence>
<keyword evidence="3" id="KW-1185">Reference proteome</keyword>
<feature type="region of interest" description="Disordered" evidence="1">
    <location>
        <begin position="103"/>
        <end position="144"/>
    </location>
</feature>